<dbReference type="Proteomes" id="UP001165122">
    <property type="component" value="Unassembled WGS sequence"/>
</dbReference>
<comment type="caution">
    <text evidence="1">The sequence shown here is derived from an EMBL/GenBank/DDBJ whole genome shotgun (WGS) entry which is preliminary data.</text>
</comment>
<gene>
    <name evidence="1" type="ORF">TrLO_g4661</name>
</gene>
<dbReference type="EMBL" id="BRXW01000123">
    <property type="protein sequence ID" value="GMI08475.1"/>
    <property type="molecule type" value="Genomic_DNA"/>
</dbReference>
<dbReference type="OrthoDB" id="206615at2759"/>
<reference evidence="2" key="1">
    <citation type="journal article" date="2023" name="Commun. Biol.">
        <title>Genome analysis of Parmales, the sister group of diatoms, reveals the evolutionary specialization of diatoms from phago-mixotrophs to photoautotrophs.</title>
        <authorList>
            <person name="Ban H."/>
            <person name="Sato S."/>
            <person name="Yoshikawa S."/>
            <person name="Yamada K."/>
            <person name="Nakamura Y."/>
            <person name="Ichinomiya M."/>
            <person name="Sato N."/>
            <person name="Blanc-Mathieu R."/>
            <person name="Endo H."/>
            <person name="Kuwata A."/>
            <person name="Ogata H."/>
        </authorList>
    </citation>
    <scope>NUCLEOTIDE SEQUENCE [LARGE SCALE GENOMIC DNA]</scope>
    <source>
        <strain evidence="2">NIES 3700</strain>
    </source>
</reference>
<evidence type="ECO:0000313" key="1">
    <source>
        <dbReference type="EMBL" id="GMI08475.1"/>
    </source>
</evidence>
<dbReference type="InterPro" id="IPR009858">
    <property type="entry name" value="DUF1415"/>
</dbReference>
<protein>
    <submittedName>
        <fullName evidence="1">Uncharacterized protein</fullName>
    </submittedName>
</protein>
<evidence type="ECO:0000313" key="2">
    <source>
        <dbReference type="Proteomes" id="UP001165122"/>
    </source>
</evidence>
<keyword evidence="2" id="KW-1185">Reference proteome</keyword>
<organism evidence="1 2">
    <name type="scientific">Triparma laevis f. longispina</name>
    <dbReference type="NCBI Taxonomy" id="1714387"/>
    <lineage>
        <taxon>Eukaryota</taxon>
        <taxon>Sar</taxon>
        <taxon>Stramenopiles</taxon>
        <taxon>Ochrophyta</taxon>
        <taxon>Bolidophyceae</taxon>
        <taxon>Parmales</taxon>
        <taxon>Triparmaceae</taxon>
        <taxon>Triparma</taxon>
    </lineage>
</organism>
<dbReference type="AlphaFoldDB" id="A0A9W7CML5"/>
<proteinExistence type="predicted"/>
<name>A0A9W7CML5_9STRA</name>
<sequence>MINFSRVKFSSTSSKIVIVSRRAVTTDAVAARTRAWTEQLVVGKNLCPFAAAPLKDGTLRIHVSTALSDKEVVADVASEIAKLFPPPSSTTPSTATSSSTTTLVVFPYHAKLVESHPHQIKLSYEILANIQRNKSAHSDSLQIVNFHPRGQHSLYAPPDEISLETDDPYNFVTRSPFPTIHLLRTVDLIDASKFMSGDTEKIPLRNMERLRKDGRNKLLEEWSAI</sequence>
<dbReference type="Pfam" id="PF07209">
    <property type="entry name" value="DUF1415"/>
    <property type="match status" value="1"/>
</dbReference>
<accession>A0A9W7CML5</accession>